<evidence type="ECO:0000313" key="2">
    <source>
        <dbReference type="Proteomes" id="UP000823633"/>
    </source>
</evidence>
<name>A0A9D9HAI1_9SPIR</name>
<comment type="caution">
    <text evidence="1">The sequence shown here is derived from an EMBL/GenBank/DDBJ whole genome shotgun (WGS) entry which is preliminary data.</text>
</comment>
<accession>A0A9D9HAI1</accession>
<organism evidence="1 2">
    <name type="scientific">Candidatus Aphodenecus pullistercoris</name>
    <dbReference type="NCBI Taxonomy" id="2840669"/>
    <lineage>
        <taxon>Bacteria</taxon>
        <taxon>Pseudomonadati</taxon>
        <taxon>Spirochaetota</taxon>
        <taxon>Spirochaetia</taxon>
        <taxon>Spirochaetales</taxon>
        <taxon>Candidatus Aphodenecus</taxon>
    </lineage>
</organism>
<gene>
    <name evidence="1" type="ORF">IAC42_09490</name>
</gene>
<proteinExistence type="predicted"/>
<sequence length="222" mass="23078">MRRVIASLVVFVGICVLPLCADFISIDGSSSPVTYEFHMASSVADGSGTTDNTGDIDAIYYKGIRIFVGYREGGFDSALRIDECGSLDNVESPVQVSIVDEDVSDKGPDDAVTIYVAADSNVSKTTTATISFDTSGGWTRSGAGEGEAAIEIVSKAASVMPEGRTNVTASVTGDDLVLTAVPGTPLGEDVPIVGYSELSWPNDGEITAGDYTAEVKVEILGD</sequence>
<reference evidence="1" key="2">
    <citation type="journal article" date="2021" name="PeerJ">
        <title>Extensive microbial diversity within the chicken gut microbiome revealed by metagenomics and culture.</title>
        <authorList>
            <person name="Gilroy R."/>
            <person name="Ravi A."/>
            <person name="Getino M."/>
            <person name="Pursley I."/>
            <person name="Horton D.L."/>
            <person name="Alikhan N.F."/>
            <person name="Baker D."/>
            <person name="Gharbi K."/>
            <person name="Hall N."/>
            <person name="Watson M."/>
            <person name="Adriaenssens E.M."/>
            <person name="Foster-Nyarko E."/>
            <person name="Jarju S."/>
            <person name="Secka A."/>
            <person name="Antonio M."/>
            <person name="Oren A."/>
            <person name="Chaudhuri R.R."/>
            <person name="La Ragione R."/>
            <person name="Hildebrand F."/>
            <person name="Pallen M.J."/>
        </authorList>
    </citation>
    <scope>NUCLEOTIDE SEQUENCE</scope>
    <source>
        <strain evidence="1">11167</strain>
    </source>
</reference>
<protein>
    <submittedName>
        <fullName evidence="1">Uncharacterized protein</fullName>
    </submittedName>
</protein>
<dbReference type="Proteomes" id="UP000823633">
    <property type="component" value="Unassembled WGS sequence"/>
</dbReference>
<dbReference type="EMBL" id="JADIMU010000065">
    <property type="protein sequence ID" value="MBO8443969.1"/>
    <property type="molecule type" value="Genomic_DNA"/>
</dbReference>
<reference evidence="1" key="1">
    <citation type="submission" date="2020-10" db="EMBL/GenBank/DDBJ databases">
        <authorList>
            <person name="Gilroy R."/>
        </authorList>
    </citation>
    <scope>NUCLEOTIDE SEQUENCE</scope>
    <source>
        <strain evidence="1">11167</strain>
    </source>
</reference>
<dbReference type="AlphaFoldDB" id="A0A9D9HAI1"/>
<evidence type="ECO:0000313" key="1">
    <source>
        <dbReference type="EMBL" id="MBO8443969.1"/>
    </source>
</evidence>